<feature type="region of interest" description="Disordered" evidence="1">
    <location>
        <begin position="371"/>
        <end position="401"/>
    </location>
</feature>
<evidence type="ECO:0000313" key="3">
    <source>
        <dbReference type="Proteomes" id="UP000596742"/>
    </source>
</evidence>
<gene>
    <name evidence="2" type="ORF">MGAL_10B053911</name>
</gene>
<dbReference type="AlphaFoldDB" id="A0A8B6EL87"/>
<sequence length="421" mass="48732">MNRQKLKYLQLDHVPKNDSKQAKEITDQTSKSYEIITQQQSKITQLAELLKNQSKAIQHMKTRYDYLEDQNRMLFQMVMNQTTLMTQIMSRVQELSDQNMQHRIEAQSLKEKLAISKLSDKKENNPISEVSNELLEKIDAIVSDKKIDMTDDRKSKTNKQDTGKFVNEDEADEKLKDYINKTKKLADITYNWCGKHRMVCIYKSIRLSTCVPFVPLYWSVCEERQMRDTTRPQMEYGYDRRKTVKQDLEKLKEQIFNKVNAMPVAEDPKDRDGEKTDDNIKNDGTKSRAFVQGSENEIVEISKQSPESKPQTADVDKKAIEENVEAKLLKPTTEETTNKIKNTDITGNRESSEIKTSQQGVQLESIISHKVQDSSTGDENTVDRNSNVQSDIKPRENTVKPDIDQTQETLLKIVNLLQKKI</sequence>
<accession>A0A8B6EL87</accession>
<dbReference type="OrthoDB" id="6345539at2759"/>
<name>A0A8B6EL87_MYTGA</name>
<protein>
    <submittedName>
        <fullName evidence="2">Uncharacterized protein</fullName>
    </submittedName>
</protein>
<feature type="region of interest" description="Disordered" evidence="1">
    <location>
        <begin position="264"/>
        <end position="295"/>
    </location>
</feature>
<organism evidence="2 3">
    <name type="scientific">Mytilus galloprovincialis</name>
    <name type="common">Mediterranean mussel</name>
    <dbReference type="NCBI Taxonomy" id="29158"/>
    <lineage>
        <taxon>Eukaryota</taxon>
        <taxon>Metazoa</taxon>
        <taxon>Spiralia</taxon>
        <taxon>Lophotrochozoa</taxon>
        <taxon>Mollusca</taxon>
        <taxon>Bivalvia</taxon>
        <taxon>Autobranchia</taxon>
        <taxon>Pteriomorphia</taxon>
        <taxon>Mytilida</taxon>
        <taxon>Mytiloidea</taxon>
        <taxon>Mytilidae</taxon>
        <taxon>Mytilinae</taxon>
        <taxon>Mytilus</taxon>
    </lineage>
</organism>
<reference evidence="2" key="1">
    <citation type="submission" date="2018-11" db="EMBL/GenBank/DDBJ databases">
        <authorList>
            <person name="Alioto T."/>
            <person name="Alioto T."/>
        </authorList>
    </citation>
    <scope>NUCLEOTIDE SEQUENCE</scope>
</reference>
<feature type="compositionally biased region" description="Basic and acidic residues" evidence="1">
    <location>
        <begin position="266"/>
        <end position="286"/>
    </location>
</feature>
<comment type="caution">
    <text evidence="2">The sequence shown here is derived from an EMBL/GenBank/DDBJ whole genome shotgun (WGS) entry which is preliminary data.</text>
</comment>
<dbReference type="Proteomes" id="UP000596742">
    <property type="component" value="Unassembled WGS sequence"/>
</dbReference>
<keyword evidence="3" id="KW-1185">Reference proteome</keyword>
<feature type="compositionally biased region" description="Polar residues" evidence="1">
    <location>
        <begin position="373"/>
        <end position="390"/>
    </location>
</feature>
<proteinExistence type="predicted"/>
<evidence type="ECO:0000313" key="2">
    <source>
        <dbReference type="EMBL" id="VDI36560.1"/>
    </source>
</evidence>
<dbReference type="EMBL" id="UYJE01005351">
    <property type="protein sequence ID" value="VDI36560.1"/>
    <property type="molecule type" value="Genomic_DNA"/>
</dbReference>
<evidence type="ECO:0000256" key="1">
    <source>
        <dbReference type="SAM" id="MobiDB-lite"/>
    </source>
</evidence>
<feature type="compositionally biased region" description="Basic and acidic residues" evidence="1">
    <location>
        <begin position="392"/>
        <end position="401"/>
    </location>
</feature>